<organism evidence="1">
    <name type="scientific">Rhizophora mucronata</name>
    <name type="common">Asiatic mangrove</name>
    <dbReference type="NCBI Taxonomy" id="61149"/>
    <lineage>
        <taxon>Eukaryota</taxon>
        <taxon>Viridiplantae</taxon>
        <taxon>Streptophyta</taxon>
        <taxon>Embryophyta</taxon>
        <taxon>Tracheophyta</taxon>
        <taxon>Spermatophyta</taxon>
        <taxon>Magnoliopsida</taxon>
        <taxon>eudicotyledons</taxon>
        <taxon>Gunneridae</taxon>
        <taxon>Pentapetalae</taxon>
        <taxon>rosids</taxon>
        <taxon>fabids</taxon>
        <taxon>Malpighiales</taxon>
        <taxon>Rhizophoraceae</taxon>
        <taxon>Rhizophora</taxon>
    </lineage>
</organism>
<evidence type="ECO:0000313" key="1">
    <source>
        <dbReference type="EMBL" id="MBX38182.1"/>
    </source>
</evidence>
<protein>
    <submittedName>
        <fullName evidence="1">Uncharacterized protein</fullName>
    </submittedName>
</protein>
<sequence>MSGFEVSASNVLSSS</sequence>
<accession>A0A2P2N6V7</accession>
<proteinExistence type="predicted"/>
<name>A0A2P2N6V7_RHIMU</name>
<reference evidence="1" key="1">
    <citation type="submission" date="2018-02" db="EMBL/GenBank/DDBJ databases">
        <title>Rhizophora mucronata_Transcriptome.</title>
        <authorList>
            <person name="Meera S.P."/>
            <person name="Sreeshan A."/>
            <person name="Augustine A."/>
        </authorList>
    </citation>
    <scope>NUCLEOTIDE SEQUENCE</scope>
    <source>
        <tissue evidence="1">Leaf</tissue>
    </source>
</reference>
<dbReference type="EMBL" id="GGEC01057698">
    <property type="protein sequence ID" value="MBX38182.1"/>
    <property type="molecule type" value="Transcribed_RNA"/>
</dbReference>